<evidence type="ECO:0000313" key="2">
    <source>
        <dbReference type="Proteomes" id="UP000243657"/>
    </source>
</evidence>
<sequence>MSEFDYSHIPDDQLRRSIALLTVLQENAKTAIDAAKAEAVRREIGLDQAEDVHFNGQSAGTLSYSKATEGSYYVDDPIAYAYYLQRMGYEVMTEELPYPKCEAWEKSFLKARVFEDLFDTQTGLIVKASGQMPDGVKKRAGRGETVVFKKNKSVTAHLFEIATPDDVVKLISGTENENA</sequence>
<gene>
    <name evidence="1" type="ORF">ALMA_1384</name>
</gene>
<keyword evidence="2" id="KW-1185">Reference proteome</keyword>
<dbReference type="AlphaFoldDB" id="A0A261F1T0"/>
<organism evidence="1 2">
    <name type="scientific">Alloscardovia macacae</name>
    <dbReference type="NCBI Taxonomy" id="1160091"/>
    <lineage>
        <taxon>Bacteria</taxon>
        <taxon>Bacillati</taxon>
        <taxon>Actinomycetota</taxon>
        <taxon>Actinomycetes</taxon>
        <taxon>Bifidobacteriales</taxon>
        <taxon>Bifidobacteriaceae</taxon>
        <taxon>Alloscardovia</taxon>
    </lineage>
</organism>
<dbReference type="EMBL" id="MWWT01000009">
    <property type="protein sequence ID" value="OZG53082.1"/>
    <property type="molecule type" value="Genomic_DNA"/>
</dbReference>
<dbReference type="RefSeq" id="WP_094727031.1">
    <property type="nucleotide sequence ID" value="NZ_JBHLWS010000001.1"/>
</dbReference>
<accession>A0A261F1T0</accession>
<reference evidence="1 2" key="1">
    <citation type="journal article" date="2017" name="BMC Genomics">
        <title>Comparative genomic and phylogenomic analyses of the Bifidobacteriaceae family.</title>
        <authorList>
            <person name="Lugli G.A."/>
            <person name="Milani C."/>
            <person name="Turroni F."/>
            <person name="Duranti S."/>
            <person name="Mancabelli L."/>
            <person name="Mangifesta M."/>
            <person name="Ferrario C."/>
            <person name="Modesto M."/>
            <person name="Mattarelli P."/>
            <person name="Jiri K."/>
            <person name="van Sinderen D."/>
            <person name="Ventura M."/>
        </authorList>
    </citation>
    <scope>NUCLEOTIDE SEQUENCE [LARGE SCALE GENOMIC DNA]</scope>
    <source>
        <strain evidence="1 2">DSM 24762</strain>
    </source>
</reference>
<proteinExistence type="predicted"/>
<dbReference type="Proteomes" id="UP000243657">
    <property type="component" value="Unassembled WGS sequence"/>
</dbReference>
<protein>
    <submittedName>
        <fullName evidence="1">Uncharacterized protein</fullName>
    </submittedName>
</protein>
<comment type="caution">
    <text evidence="1">The sequence shown here is derived from an EMBL/GenBank/DDBJ whole genome shotgun (WGS) entry which is preliminary data.</text>
</comment>
<evidence type="ECO:0000313" key="1">
    <source>
        <dbReference type="EMBL" id="OZG53082.1"/>
    </source>
</evidence>
<name>A0A261F1T0_9BIFI</name>